<evidence type="ECO:0000256" key="11">
    <source>
        <dbReference type="ARBA" id="ARBA00023242"/>
    </source>
</evidence>
<evidence type="ECO:0000256" key="5">
    <source>
        <dbReference type="ARBA" id="ARBA00022679"/>
    </source>
</evidence>
<dbReference type="PRINTS" id="PR01365">
    <property type="entry name" value="TELOMERASERT"/>
</dbReference>
<comment type="similarity">
    <text evidence="1 13">Belongs to the reverse transcriptase family. Telomerase subfamily.</text>
</comment>
<dbReference type="InterPro" id="IPR003545">
    <property type="entry name" value="Telomerase_RT"/>
</dbReference>
<proteinExistence type="inferred from homology"/>
<dbReference type="Proteomes" id="UP001140510">
    <property type="component" value="Unassembled WGS sequence"/>
</dbReference>
<keyword evidence="9 13" id="KW-0779">Telomere</keyword>
<evidence type="ECO:0000256" key="1">
    <source>
        <dbReference type="ARBA" id="ARBA00008001"/>
    </source>
</evidence>
<evidence type="ECO:0000313" key="16">
    <source>
        <dbReference type="Proteomes" id="UP001140510"/>
    </source>
</evidence>
<dbReference type="Pfam" id="PF00078">
    <property type="entry name" value="RVT_1"/>
    <property type="match status" value="1"/>
</dbReference>
<evidence type="ECO:0000256" key="8">
    <source>
        <dbReference type="ARBA" id="ARBA00022842"/>
    </source>
</evidence>
<evidence type="ECO:0000256" key="3">
    <source>
        <dbReference type="ARBA" id="ARBA00016182"/>
    </source>
</evidence>
<evidence type="ECO:0000256" key="7">
    <source>
        <dbReference type="ARBA" id="ARBA00022723"/>
    </source>
</evidence>
<evidence type="ECO:0000256" key="6">
    <source>
        <dbReference type="ARBA" id="ARBA00022695"/>
    </source>
</evidence>
<dbReference type="PROSITE" id="PS50878">
    <property type="entry name" value="RT_POL"/>
    <property type="match status" value="1"/>
</dbReference>
<dbReference type="EC" id="2.7.7.49" evidence="2 13"/>
<gene>
    <name evidence="15" type="primary">EST2</name>
    <name evidence="15" type="ORF">N0V91_003444</name>
</gene>
<comment type="function">
    <text evidence="13">Telomerase is a ribonucleoprotein enzyme essential for the replication of chromosome termini in most eukaryotes. It elongates telomeres. It is a reverse transcriptase that adds simple sequence repeats to chromosome ends by copying a template sequence within the RNA component of the enzyme.</text>
</comment>
<dbReference type="SMART" id="SM00975">
    <property type="entry name" value="Telomerase_RBD"/>
    <property type="match status" value="1"/>
</dbReference>
<dbReference type="OrthoDB" id="289721at2759"/>
<accession>A0A9W8ZIE2</accession>
<name>A0A9W8ZIE2_9PLEO</name>
<dbReference type="GO" id="GO:0042162">
    <property type="term" value="F:telomeric DNA binding"/>
    <property type="evidence" value="ECO:0007669"/>
    <property type="project" value="TreeGrafter"/>
</dbReference>
<evidence type="ECO:0000313" key="15">
    <source>
        <dbReference type="EMBL" id="KAJ4408096.1"/>
    </source>
</evidence>
<evidence type="ECO:0000256" key="10">
    <source>
        <dbReference type="ARBA" id="ARBA00022918"/>
    </source>
</evidence>
<dbReference type="EMBL" id="JAPEVA010000017">
    <property type="protein sequence ID" value="KAJ4408096.1"/>
    <property type="molecule type" value="Genomic_DNA"/>
</dbReference>
<evidence type="ECO:0000256" key="12">
    <source>
        <dbReference type="ARBA" id="ARBA00048173"/>
    </source>
</evidence>
<evidence type="ECO:0000256" key="13">
    <source>
        <dbReference type="RuleBase" id="RU365061"/>
    </source>
</evidence>
<dbReference type="InterPro" id="IPR021891">
    <property type="entry name" value="Telomerase_RBD"/>
</dbReference>
<dbReference type="AlphaFoldDB" id="A0A9W8ZIE2"/>
<dbReference type="InterPro" id="IPR043502">
    <property type="entry name" value="DNA/RNA_pol_sf"/>
</dbReference>
<organism evidence="15 16">
    <name type="scientific">Didymella pomorum</name>
    <dbReference type="NCBI Taxonomy" id="749634"/>
    <lineage>
        <taxon>Eukaryota</taxon>
        <taxon>Fungi</taxon>
        <taxon>Dikarya</taxon>
        <taxon>Ascomycota</taxon>
        <taxon>Pezizomycotina</taxon>
        <taxon>Dothideomycetes</taxon>
        <taxon>Pleosporomycetidae</taxon>
        <taxon>Pleosporales</taxon>
        <taxon>Pleosporineae</taxon>
        <taxon>Didymellaceae</taxon>
        <taxon>Didymella</taxon>
    </lineage>
</organism>
<dbReference type="Gene3D" id="1.10.132.70">
    <property type="match status" value="1"/>
</dbReference>
<dbReference type="Gene3D" id="3.30.70.2630">
    <property type="match status" value="1"/>
</dbReference>
<dbReference type="GO" id="GO:0000333">
    <property type="term" value="C:telomerase catalytic core complex"/>
    <property type="evidence" value="ECO:0007669"/>
    <property type="project" value="TreeGrafter"/>
</dbReference>
<dbReference type="InterPro" id="IPR000477">
    <property type="entry name" value="RT_dom"/>
</dbReference>
<reference evidence="15" key="1">
    <citation type="submission" date="2022-10" db="EMBL/GenBank/DDBJ databases">
        <title>Tapping the CABI collections for fungal endophytes: first genome assemblies for Collariella, Neodidymelliopsis, Ascochyta clinopodiicola, Didymella pomorum, Didymosphaeria variabile, Neocosmospora piperis and Neocucurbitaria cava.</title>
        <authorList>
            <person name="Hill R."/>
        </authorList>
    </citation>
    <scope>NUCLEOTIDE SEQUENCE</scope>
    <source>
        <strain evidence="15">IMI 355091</strain>
    </source>
</reference>
<keyword evidence="6 13" id="KW-0548">Nucleotidyltransferase</keyword>
<evidence type="ECO:0000259" key="14">
    <source>
        <dbReference type="PROSITE" id="PS50878"/>
    </source>
</evidence>
<evidence type="ECO:0000256" key="4">
    <source>
        <dbReference type="ARBA" id="ARBA00022454"/>
    </source>
</evidence>
<keyword evidence="8 13" id="KW-0460">Magnesium</keyword>
<dbReference type="Pfam" id="PF12009">
    <property type="entry name" value="Telomerase_RBD"/>
    <property type="match status" value="1"/>
</dbReference>
<keyword evidence="7 13" id="KW-0479">Metal-binding</keyword>
<dbReference type="CDD" id="cd01648">
    <property type="entry name" value="TERT"/>
    <property type="match status" value="1"/>
</dbReference>
<dbReference type="PANTHER" id="PTHR12066:SF0">
    <property type="entry name" value="TELOMERASE REVERSE TRANSCRIPTASE"/>
    <property type="match status" value="1"/>
</dbReference>
<comment type="subcellular location">
    <subcellularLocation>
        <location evidence="13">Nucleus</location>
    </subcellularLocation>
    <subcellularLocation>
        <location evidence="13">Chromosome</location>
        <location evidence="13">Telomere</location>
    </subcellularLocation>
</comment>
<keyword evidence="10 13" id="KW-0695">RNA-directed DNA polymerase</keyword>
<comment type="catalytic activity">
    <reaction evidence="12 13">
        <text>DNA(n) + a 2'-deoxyribonucleoside 5'-triphosphate = DNA(n+1) + diphosphate</text>
        <dbReference type="Rhea" id="RHEA:22508"/>
        <dbReference type="Rhea" id="RHEA-COMP:17339"/>
        <dbReference type="Rhea" id="RHEA-COMP:17340"/>
        <dbReference type="ChEBI" id="CHEBI:33019"/>
        <dbReference type="ChEBI" id="CHEBI:61560"/>
        <dbReference type="ChEBI" id="CHEBI:173112"/>
        <dbReference type="EC" id="2.7.7.49"/>
    </reaction>
</comment>
<dbReference type="GO" id="GO:0003720">
    <property type="term" value="F:telomerase activity"/>
    <property type="evidence" value="ECO:0007669"/>
    <property type="project" value="InterPro"/>
</dbReference>
<evidence type="ECO:0000256" key="9">
    <source>
        <dbReference type="ARBA" id="ARBA00022895"/>
    </source>
</evidence>
<keyword evidence="5 13" id="KW-0808">Transferase</keyword>
<feature type="domain" description="Reverse transcriptase" evidence="14">
    <location>
        <begin position="118"/>
        <end position="439"/>
    </location>
</feature>
<dbReference type="GO" id="GO:0070034">
    <property type="term" value="F:telomerase RNA binding"/>
    <property type="evidence" value="ECO:0007669"/>
    <property type="project" value="TreeGrafter"/>
</dbReference>
<dbReference type="GO" id="GO:0007004">
    <property type="term" value="P:telomere maintenance via telomerase"/>
    <property type="evidence" value="ECO:0007669"/>
    <property type="project" value="TreeGrafter"/>
</dbReference>
<sequence>MHYIDHFVSVRKFETLTLHEVTQKLSIAGVSWLQLPGQDGTAKLARSDFIKRKEIFQEFVYWIFDSFLIPLIRSNFYVTESSAHRNRMFYFRHDVWRMLTEPSLSTLKLDMFEEMPNDRTNRLLAARPLGFSKLRLLPKKQGIRMIMNLKRRPQVTRYGAVTLGRSINSVMTPIFNAVTYEKNIQPEKLGSSLFSVGDMLPKLDAFKESLRTQGLQDRQLYFAKVDVVSCFDTIPQKRLLALTDGLMSTQTYQTGKHVEIRLLGALQRLDGEHVNPAPRMHWTSHTAAGKDALSFGQLVQDKLAGTKSKTIFVNSHLHKQEAKADLMHLLREHVERNIVKMGKSFFRQKTGIPQGSILSSILCNYFYAELERDVLAFAQGSDCLLLRLLDDFLLITVDRQHAERFVRVMHRGHADYGVQVKPTKSMTNFDVVTDDGVRVPKCSPDVENSLTIELSKVPGQSFHRKALK</sequence>
<keyword evidence="16" id="KW-1185">Reference proteome</keyword>
<keyword evidence="4 13" id="KW-0158">Chromosome</keyword>
<comment type="caution">
    <text evidence="15">The sequence shown here is derived from an EMBL/GenBank/DDBJ whole genome shotgun (WGS) entry which is preliminary data.</text>
</comment>
<keyword evidence="11 13" id="KW-0539">Nucleus</keyword>
<dbReference type="GO" id="GO:0046872">
    <property type="term" value="F:metal ion binding"/>
    <property type="evidence" value="ECO:0007669"/>
    <property type="project" value="UniProtKB-KW"/>
</dbReference>
<evidence type="ECO:0000256" key="2">
    <source>
        <dbReference type="ARBA" id="ARBA00012493"/>
    </source>
</evidence>
<dbReference type="GO" id="GO:0000781">
    <property type="term" value="C:chromosome, telomeric region"/>
    <property type="evidence" value="ECO:0007669"/>
    <property type="project" value="UniProtKB-SubCell"/>
</dbReference>
<dbReference type="PANTHER" id="PTHR12066">
    <property type="entry name" value="TELOMERASE REVERSE TRANSCRIPTASE"/>
    <property type="match status" value="1"/>
</dbReference>
<dbReference type="SUPFAM" id="SSF56672">
    <property type="entry name" value="DNA/RNA polymerases"/>
    <property type="match status" value="1"/>
</dbReference>
<protein>
    <recommendedName>
        <fullName evidence="3 13">Telomerase reverse transcriptase</fullName>
        <ecNumber evidence="2 13">2.7.7.49</ecNumber>
    </recommendedName>
    <alternativeName>
        <fullName evidence="13">Telomerase catalytic subunit</fullName>
    </alternativeName>
</protein>